<protein>
    <recommendedName>
        <fullName evidence="1">Kazal-like domain-containing protein</fullName>
    </recommendedName>
</protein>
<keyword evidence="3" id="KW-1185">Reference proteome</keyword>
<accession>A0AAN9RKY5</accession>
<reference evidence="2 3" key="1">
    <citation type="submission" date="2024-01" db="EMBL/GenBank/DDBJ databases">
        <title>The genomes of 5 underutilized Papilionoideae crops provide insights into root nodulation and disease resistanc.</title>
        <authorList>
            <person name="Jiang F."/>
        </authorList>
    </citation>
    <scope>NUCLEOTIDE SEQUENCE [LARGE SCALE GENOMIC DNA]</scope>
    <source>
        <strain evidence="2">DUOXIRENSHENG_FW03</strain>
        <tissue evidence="2">Leaves</tissue>
    </source>
</reference>
<evidence type="ECO:0000313" key="3">
    <source>
        <dbReference type="Proteomes" id="UP001386955"/>
    </source>
</evidence>
<dbReference type="InterPro" id="IPR002350">
    <property type="entry name" value="Kazal_dom"/>
</dbReference>
<organism evidence="2 3">
    <name type="scientific">Psophocarpus tetragonolobus</name>
    <name type="common">Winged bean</name>
    <name type="synonym">Dolichos tetragonolobus</name>
    <dbReference type="NCBI Taxonomy" id="3891"/>
    <lineage>
        <taxon>Eukaryota</taxon>
        <taxon>Viridiplantae</taxon>
        <taxon>Streptophyta</taxon>
        <taxon>Embryophyta</taxon>
        <taxon>Tracheophyta</taxon>
        <taxon>Spermatophyta</taxon>
        <taxon>Magnoliopsida</taxon>
        <taxon>eudicotyledons</taxon>
        <taxon>Gunneridae</taxon>
        <taxon>Pentapetalae</taxon>
        <taxon>rosids</taxon>
        <taxon>fabids</taxon>
        <taxon>Fabales</taxon>
        <taxon>Fabaceae</taxon>
        <taxon>Papilionoideae</taxon>
        <taxon>50 kb inversion clade</taxon>
        <taxon>NPAAA clade</taxon>
        <taxon>indigoferoid/millettioid clade</taxon>
        <taxon>Phaseoleae</taxon>
        <taxon>Psophocarpus</taxon>
    </lineage>
</organism>
<dbReference type="Proteomes" id="UP001386955">
    <property type="component" value="Unassembled WGS sequence"/>
</dbReference>
<evidence type="ECO:0000313" key="2">
    <source>
        <dbReference type="EMBL" id="KAK7380465.1"/>
    </source>
</evidence>
<proteinExistence type="predicted"/>
<dbReference type="PROSITE" id="PS00282">
    <property type="entry name" value="KAZAL_1"/>
    <property type="match status" value="1"/>
</dbReference>
<feature type="domain" description="Kazal-like" evidence="1">
    <location>
        <begin position="26"/>
        <end position="48"/>
    </location>
</feature>
<name>A0AAN9RKY5_PSOTE</name>
<dbReference type="AlphaFoldDB" id="A0AAN9RKY5"/>
<sequence>MQMQFSSRVTSCAYVNLVKLVKDRLCSSVLFVFCISRIDPYSFMCTFCSSRLEAQPLKYVLQLFEIYVYFLQF</sequence>
<comment type="caution">
    <text evidence="2">The sequence shown here is derived from an EMBL/GenBank/DDBJ whole genome shotgun (WGS) entry which is preliminary data.</text>
</comment>
<dbReference type="EMBL" id="JAYMYS010000009">
    <property type="protein sequence ID" value="KAK7380465.1"/>
    <property type="molecule type" value="Genomic_DNA"/>
</dbReference>
<gene>
    <name evidence="2" type="ORF">VNO78_32976</name>
</gene>
<evidence type="ECO:0000259" key="1">
    <source>
        <dbReference type="PROSITE" id="PS00282"/>
    </source>
</evidence>